<evidence type="ECO:0000256" key="1">
    <source>
        <dbReference type="SAM" id="Phobius"/>
    </source>
</evidence>
<name>A0A938WRQ9_9BACT</name>
<feature type="transmembrane region" description="Helical" evidence="1">
    <location>
        <begin position="28"/>
        <end position="50"/>
    </location>
</feature>
<proteinExistence type="predicted"/>
<dbReference type="Proteomes" id="UP000706891">
    <property type="component" value="Unassembled WGS sequence"/>
</dbReference>
<feature type="transmembrane region" description="Helical" evidence="1">
    <location>
        <begin position="70"/>
        <end position="94"/>
    </location>
</feature>
<reference evidence="2" key="2">
    <citation type="journal article" date="2021" name="Sci. Rep.">
        <title>The distribution of antibiotic resistance genes in chicken gut microbiota commensals.</title>
        <authorList>
            <person name="Juricova H."/>
            <person name="Matiasovicova J."/>
            <person name="Kubasova T."/>
            <person name="Cejkova D."/>
            <person name="Rychlik I."/>
        </authorList>
    </citation>
    <scope>NUCLEOTIDE SEQUENCE</scope>
    <source>
        <strain evidence="2">An824</strain>
    </source>
</reference>
<dbReference type="InterPro" id="IPR025187">
    <property type="entry name" value="DUF4112"/>
</dbReference>
<evidence type="ECO:0000313" key="2">
    <source>
        <dbReference type="EMBL" id="MBM6672918.1"/>
    </source>
</evidence>
<dbReference type="Pfam" id="PF13430">
    <property type="entry name" value="DUF4112"/>
    <property type="match status" value="1"/>
</dbReference>
<organism evidence="2 3">
    <name type="scientific">Marseilla massiliensis</name>
    <dbReference type="NCBI Taxonomy" id="1841864"/>
    <lineage>
        <taxon>Bacteria</taxon>
        <taxon>Pseudomonadati</taxon>
        <taxon>Bacteroidota</taxon>
        <taxon>Bacteroidia</taxon>
        <taxon>Bacteroidales</taxon>
        <taxon>Prevotellaceae</taxon>
        <taxon>Marseilla</taxon>
    </lineage>
</organism>
<keyword evidence="1" id="KW-1133">Transmembrane helix</keyword>
<keyword evidence="1" id="KW-0812">Transmembrane</keyword>
<gene>
    <name evidence="2" type="ORF">H6A34_03385</name>
</gene>
<protein>
    <submittedName>
        <fullName evidence="2">DUF4112 domain-containing protein</fullName>
    </submittedName>
</protein>
<dbReference type="EMBL" id="JACJJG010000008">
    <property type="protein sequence ID" value="MBM6672918.1"/>
    <property type="molecule type" value="Genomic_DNA"/>
</dbReference>
<sequence>MKNHRVILIKQSKSYQLTKQIANWMDRYYLDAVLGLMFEGVGDMLTQLLTLPYIYVSAVKIKSVPLTLAVIYNALCDLAIGLVPFYIGSVLDFFKKSFVRNFRLITGFVEGDRDVIHEVNRKAAITAVLIVALCVVIYLLVLLAIKVTSWLWNIVVGLV</sequence>
<reference evidence="2" key="1">
    <citation type="submission" date="2020-08" db="EMBL/GenBank/DDBJ databases">
        <authorList>
            <person name="Cejkova D."/>
            <person name="Kubasova T."/>
            <person name="Jahodarova E."/>
            <person name="Rychlik I."/>
        </authorList>
    </citation>
    <scope>NUCLEOTIDE SEQUENCE</scope>
    <source>
        <strain evidence="2">An824</strain>
    </source>
</reference>
<evidence type="ECO:0000313" key="3">
    <source>
        <dbReference type="Proteomes" id="UP000706891"/>
    </source>
</evidence>
<comment type="caution">
    <text evidence="2">The sequence shown here is derived from an EMBL/GenBank/DDBJ whole genome shotgun (WGS) entry which is preliminary data.</text>
</comment>
<accession>A0A938WRQ9</accession>
<keyword evidence="3" id="KW-1185">Reference proteome</keyword>
<dbReference type="AlphaFoldDB" id="A0A938WRQ9"/>
<keyword evidence="1" id="KW-0472">Membrane</keyword>
<dbReference type="RefSeq" id="WP_205103465.1">
    <property type="nucleotide sequence ID" value="NZ_JACJJG010000008.1"/>
</dbReference>
<feature type="transmembrane region" description="Helical" evidence="1">
    <location>
        <begin position="123"/>
        <end position="145"/>
    </location>
</feature>